<accession>A0ABR8FZF2</accession>
<dbReference type="EMBL" id="JACJTB010000021">
    <property type="protein sequence ID" value="MBD2595917.1"/>
    <property type="molecule type" value="Genomic_DNA"/>
</dbReference>
<evidence type="ECO:0000313" key="2">
    <source>
        <dbReference type="Proteomes" id="UP000603457"/>
    </source>
</evidence>
<dbReference type="Proteomes" id="UP000603457">
    <property type="component" value="Unassembled WGS sequence"/>
</dbReference>
<organism evidence="1 2">
    <name type="scientific">Nostoc spongiaeforme FACHB-130</name>
    <dbReference type="NCBI Taxonomy" id="1357510"/>
    <lineage>
        <taxon>Bacteria</taxon>
        <taxon>Bacillati</taxon>
        <taxon>Cyanobacteriota</taxon>
        <taxon>Cyanophyceae</taxon>
        <taxon>Nostocales</taxon>
        <taxon>Nostocaceae</taxon>
        <taxon>Nostoc</taxon>
    </lineage>
</organism>
<sequence>MSCKLFWQVIRCTYPWLSLAITLWRMIKSTGIHRSRAQVRFWILFSRIDFANLILLANELIQPEYWA</sequence>
<dbReference type="RefSeq" id="WP_190968689.1">
    <property type="nucleotide sequence ID" value="NZ_JACJTB010000021.1"/>
</dbReference>
<reference evidence="1 2" key="1">
    <citation type="journal article" date="2020" name="ISME J.">
        <title>Comparative genomics reveals insights into cyanobacterial evolution and habitat adaptation.</title>
        <authorList>
            <person name="Chen M.Y."/>
            <person name="Teng W.K."/>
            <person name="Zhao L."/>
            <person name="Hu C.X."/>
            <person name="Zhou Y.K."/>
            <person name="Han B.P."/>
            <person name="Song L.R."/>
            <person name="Shu W.S."/>
        </authorList>
    </citation>
    <scope>NUCLEOTIDE SEQUENCE [LARGE SCALE GENOMIC DNA]</scope>
    <source>
        <strain evidence="1 2">FACHB-130</strain>
    </source>
</reference>
<gene>
    <name evidence="1" type="ORF">H6G74_16490</name>
</gene>
<evidence type="ECO:0000313" key="1">
    <source>
        <dbReference type="EMBL" id="MBD2595917.1"/>
    </source>
</evidence>
<keyword evidence="2" id="KW-1185">Reference proteome</keyword>
<proteinExistence type="predicted"/>
<protein>
    <recommendedName>
        <fullName evidence="3">Transposase</fullName>
    </recommendedName>
</protein>
<name>A0ABR8FZF2_9NOSO</name>
<comment type="caution">
    <text evidence="1">The sequence shown here is derived from an EMBL/GenBank/DDBJ whole genome shotgun (WGS) entry which is preliminary data.</text>
</comment>
<evidence type="ECO:0008006" key="3">
    <source>
        <dbReference type="Google" id="ProtNLM"/>
    </source>
</evidence>